<reference evidence="2 3" key="1">
    <citation type="journal article" date="2014" name="Int. J. Syst. Evol. Microbiol.">
        <title>Phaeodactylibacter xiamenensis gen. nov., sp. nov., a member of the family Saprospiraceae isolated from the marine alga Phaeodactylum tricornutum.</title>
        <authorList>
            <person name="Chen Z.Jr."/>
            <person name="Lei X."/>
            <person name="Lai Q."/>
            <person name="Li Y."/>
            <person name="Zhang B."/>
            <person name="Zhang J."/>
            <person name="Zhang H."/>
            <person name="Yang L."/>
            <person name="Zheng W."/>
            <person name="Tian Y."/>
            <person name="Yu Z."/>
            <person name="Xu H.Jr."/>
            <person name="Zheng T."/>
        </authorList>
    </citation>
    <scope>NUCLEOTIDE SEQUENCE [LARGE SCALE GENOMIC DNA]</scope>
    <source>
        <strain evidence="2 3">KD52</strain>
    </source>
</reference>
<dbReference type="AlphaFoldDB" id="A0A098S8G1"/>
<protein>
    <submittedName>
        <fullName evidence="2">Uncharacterized protein</fullName>
    </submittedName>
</protein>
<gene>
    <name evidence="2" type="ORF">IX84_06660</name>
</gene>
<evidence type="ECO:0000313" key="3">
    <source>
        <dbReference type="Proteomes" id="UP000029736"/>
    </source>
</evidence>
<evidence type="ECO:0000313" key="2">
    <source>
        <dbReference type="EMBL" id="KGE88809.1"/>
    </source>
</evidence>
<comment type="caution">
    <text evidence="2">The sequence shown here is derived from an EMBL/GenBank/DDBJ whole genome shotgun (WGS) entry which is preliminary data.</text>
</comment>
<dbReference type="Proteomes" id="UP000029736">
    <property type="component" value="Unassembled WGS sequence"/>
</dbReference>
<dbReference type="OrthoDB" id="5194739at2"/>
<dbReference type="RefSeq" id="WP_044217688.1">
    <property type="nucleotide sequence ID" value="NZ_CAKZLC010000393.1"/>
</dbReference>
<sequence length="161" mass="18421">MELILNRKGVAVKPLLFTLLLVTAFWLLKTAFSQVSTGSMILSMTTLETVEQILEQVKEENSEASSRGSGKKKPSIKEEIEHAKGRLSKSEYKAAKSNYKRMVEHVDKLEKYKQNPLKYDNLGLLKNAPSEQVRQKIIESRIAHLEKEIQTFYTNIIKIIN</sequence>
<proteinExistence type="predicted"/>
<organism evidence="2 3">
    <name type="scientific">Phaeodactylibacter xiamenensis</name>
    <dbReference type="NCBI Taxonomy" id="1524460"/>
    <lineage>
        <taxon>Bacteria</taxon>
        <taxon>Pseudomonadati</taxon>
        <taxon>Bacteroidota</taxon>
        <taxon>Saprospiria</taxon>
        <taxon>Saprospirales</taxon>
        <taxon>Haliscomenobacteraceae</taxon>
        <taxon>Phaeodactylibacter</taxon>
    </lineage>
</organism>
<accession>A0A098S8G1</accession>
<keyword evidence="3" id="KW-1185">Reference proteome</keyword>
<dbReference type="EMBL" id="JPOS01000016">
    <property type="protein sequence ID" value="KGE88809.1"/>
    <property type="molecule type" value="Genomic_DNA"/>
</dbReference>
<feature type="region of interest" description="Disordered" evidence="1">
    <location>
        <begin position="58"/>
        <end position="77"/>
    </location>
</feature>
<evidence type="ECO:0000256" key="1">
    <source>
        <dbReference type="SAM" id="MobiDB-lite"/>
    </source>
</evidence>
<name>A0A098S8G1_9BACT</name>